<protein>
    <submittedName>
        <fullName evidence="1">Uncharacterized protein</fullName>
    </submittedName>
</protein>
<evidence type="ECO:0000313" key="1">
    <source>
        <dbReference type="EMBL" id="KAK2963540.1"/>
    </source>
</evidence>
<accession>A0ABQ9YII0</accession>
<organism evidence="1 2">
    <name type="scientific">Blattamonas nauphoetae</name>
    <dbReference type="NCBI Taxonomy" id="2049346"/>
    <lineage>
        <taxon>Eukaryota</taxon>
        <taxon>Metamonada</taxon>
        <taxon>Preaxostyla</taxon>
        <taxon>Oxymonadida</taxon>
        <taxon>Blattamonas</taxon>
    </lineage>
</organism>
<proteinExistence type="predicted"/>
<dbReference type="EMBL" id="JARBJD010000006">
    <property type="protein sequence ID" value="KAK2963540.1"/>
    <property type="molecule type" value="Genomic_DNA"/>
</dbReference>
<sequence>MISLEATPPSSTDSTCPDCSPFLNWNECRLDSVREQAVVFRSLVATLKLQPELDISLETKAVKLLKLVGPRDCQSVDAFLYSFAGSADEPLTNFVQYFGVLISTPNQVITTTAMEILRNVLSNCSPEVRCLLVKADLIHQLIISLNPLSLSFTEAVNIHINVMKIITLALWFSTPNGLARLVIQDRNEQQAVHETVLQQVLIPSENLLRICPYYQPTMSFVLHTPIFLTITDCLTIFESDHKMWSYVNRIVDAQLEWNRKGGEVQQMWKTVNEMLRMEGFEDGIEEKLQNDQNAYVGEMIVDISIRWNDQLGMNVTRRG</sequence>
<reference evidence="1 2" key="1">
    <citation type="journal article" date="2022" name="bioRxiv">
        <title>Genomics of Preaxostyla Flagellates Illuminates Evolutionary Transitions and the Path Towards Mitochondrial Loss.</title>
        <authorList>
            <person name="Novak L.V.F."/>
            <person name="Treitli S.C."/>
            <person name="Pyrih J."/>
            <person name="Halakuc P."/>
            <person name="Pipaliya S.V."/>
            <person name="Vacek V."/>
            <person name="Brzon O."/>
            <person name="Soukal P."/>
            <person name="Eme L."/>
            <person name="Dacks J.B."/>
            <person name="Karnkowska A."/>
            <person name="Elias M."/>
            <person name="Hampl V."/>
        </authorList>
    </citation>
    <scope>NUCLEOTIDE SEQUENCE [LARGE SCALE GENOMIC DNA]</scope>
    <source>
        <strain evidence="1">NAU3</strain>
        <tissue evidence="1">Gut</tissue>
    </source>
</reference>
<name>A0ABQ9YII0_9EUKA</name>
<comment type="caution">
    <text evidence="1">The sequence shown here is derived from an EMBL/GenBank/DDBJ whole genome shotgun (WGS) entry which is preliminary data.</text>
</comment>
<evidence type="ECO:0000313" key="2">
    <source>
        <dbReference type="Proteomes" id="UP001281761"/>
    </source>
</evidence>
<gene>
    <name evidence="1" type="ORF">BLNAU_1583</name>
</gene>
<dbReference type="Proteomes" id="UP001281761">
    <property type="component" value="Unassembled WGS sequence"/>
</dbReference>
<keyword evidence="2" id="KW-1185">Reference proteome</keyword>